<keyword evidence="2" id="KW-0540">Nuclease</keyword>
<reference evidence="13 14" key="1">
    <citation type="submission" date="2017-11" db="EMBL/GenBank/DDBJ databases">
        <title>De novo assembly and phasing of dikaryotic genomes from two isolates of Puccinia coronata f. sp. avenae, the causal agent of oat crown rust.</title>
        <authorList>
            <person name="Miller M.E."/>
            <person name="Zhang Y."/>
            <person name="Omidvar V."/>
            <person name="Sperschneider J."/>
            <person name="Schwessinger B."/>
            <person name="Raley C."/>
            <person name="Palmer J.M."/>
            <person name="Garnica D."/>
            <person name="Upadhyaya N."/>
            <person name="Rathjen J."/>
            <person name="Taylor J.M."/>
            <person name="Park R.F."/>
            <person name="Dodds P.N."/>
            <person name="Hirsch C.D."/>
            <person name="Kianian S.F."/>
            <person name="Figueroa M."/>
        </authorList>
    </citation>
    <scope>NUCLEOTIDE SEQUENCE [LARGE SCALE GENOMIC DNA]</scope>
    <source>
        <strain evidence="13">12SD80</strain>
    </source>
</reference>
<evidence type="ECO:0000313" key="13">
    <source>
        <dbReference type="EMBL" id="PLW40244.1"/>
    </source>
</evidence>
<keyword evidence="7" id="KW-0229">DNA integration</keyword>
<name>A0A2N5UR62_9BASI</name>
<feature type="compositionally biased region" description="Low complexity" evidence="11">
    <location>
        <begin position="144"/>
        <end position="153"/>
    </location>
</feature>
<evidence type="ECO:0000259" key="12">
    <source>
        <dbReference type="Pfam" id="PF25597"/>
    </source>
</evidence>
<feature type="domain" description="Retroviral polymerase SH3-like" evidence="12">
    <location>
        <begin position="53"/>
        <end position="106"/>
    </location>
</feature>
<keyword evidence="3" id="KW-0479">Metal-binding</keyword>
<dbReference type="EMBL" id="PGCI01000104">
    <property type="protein sequence ID" value="PLW40244.1"/>
    <property type="molecule type" value="Genomic_DNA"/>
</dbReference>
<dbReference type="PANTHER" id="PTHR42648:SF11">
    <property type="entry name" value="TRANSPOSON TY4-P GAG-POL POLYPROTEIN"/>
    <property type="match status" value="1"/>
</dbReference>
<dbReference type="InterPro" id="IPR057670">
    <property type="entry name" value="SH3_retrovirus"/>
</dbReference>
<gene>
    <name evidence="13" type="ORF">PCASD_08550</name>
</gene>
<keyword evidence="8" id="KW-0695">RNA-directed DNA polymerase</keyword>
<comment type="caution">
    <text evidence="13">The sequence shown here is derived from an EMBL/GenBank/DDBJ whole genome shotgun (WGS) entry which is preliminary data.</text>
</comment>
<dbReference type="Pfam" id="PF25597">
    <property type="entry name" value="SH3_retrovirus"/>
    <property type="match status" value="1"/>
</dbReference>
<keyword evidence="9" id="KW-0239">DNA-directed DNA polymerase</keyword>
<dbReference type="GO" id="GO:0003964">
    <property type="term" value="F:RNA-directed DNA polymerase activity"/>
    <property type="evidence" value="ECO:0007669"/>
    <property type="project" value="UniProtKB-KW"/>
</dbReference>
<evidence type="ECO:0000256" key="3">
    <source>
        <dbReference type="ARBA" id="ARBA00022723"/>
    </source>
</evidence>
<keyword evidence="10" id="KW-0233">DNA recombination</keyword>
<evidence type="ECO:0000256" key="5">
    <source>
        <dbReference type="ARBA" id="ARBA00022801"/>
    </source>
</evidence>
<keyword evidence="6" id="KW-0460">Magnesium</keyword>
<evidence type="ECO:0000256" key="7">
    <source>
        <dbReference type="ARBA" id="ARBA00022908"/>
    </source>
</evidence>
<evidence type="ECO:0000256" key="2">
    <source>
        <dbReference type="ARBA" id="ARBA00022722"/>
    </source>
</evidence>
<evidence type="ECO:0000256" key="11">
    <source>
        <dbReference type="SAM" id="MobiDB-lite"/>
    </source>
</evidence>
<dbReference type="GO" id="GO:0004519">
    <property type="term" value="F:endonuclease activity"/>
    <property type="evidence" value="ECO:0007669"/>
    <property type="project" value="UniProtKB-KW"/>
</dbReference>
<keyword evidence="1" id="KW-0548">Nucleotidyltransferase</keyword>
<dbReference type="GO" id="GO:0015074">
    <property type="term" value="P:DNA integration"/>
    <property type="evidence" value="ECO:0007669"/>
    <property type="project" value="UniProtKB-KW"/>
</dbReference>
<dbReference type="Proteomes" id="UP000235392">
    <property type="component" value="Unassembled WGS sequence"/>
</dbReference>
<evidence type="ECO:0000256" key="10">
    <source>
        <dbReference type="ARBA" id="ARBA00023172"/>
    </source>
</evidence>
<keyword evidence="4" id="KW-0255">Endonuclease</keyword>
<evidence type="ECO:0000256" key="9">
    <source>
        <dbReference type="ARBA" id="ARBA00022932"/>
    </source>
</evidence>
<dbReference type="GO" id="GO:0016787">
    <property type="term" value="F:hydrolase activity"/>
    <property type="evidence" value="ECO:0007669"/>
    <property type="project" value="UniProtKB-KW"/>
</dbReference>
<dbReference type="PANTHER" id="PTHR42648">
    <property type="entry name" value="TRANSPOSASE, PUTATIVE-RELATED"/>
    <property type="match status" value="1"/>
</dbReference>
<dbReference type="InterPro" id="IPR039537">
    <property type="entry name" value="Retrotran_Ty1/copia-like"/>
</dbReference>
<feature type="region of interest" description="Disordered" evidence="11">
    <location>
        <begin position="126"/>
        <end position="153"/>
    </location>
</feature>
<evidence type="ECO:0000256" key="4">
    <source>
        <dbReference type="ARBA" id="ARBA00022759"/>
    </source>
</evidence>
<dbReference type="GO" id="GO:0006310">
    <property type="term" value="P:DNA recombination"/>
    <property type="evidence" value="ECO:0007669"/>
    <property type="project" value="UniProtKB-KW"/>
</dbReference>
<evidence type="ECO:0000256" key="1">
    <source>
        <dbReference type="ARBA" id="ARBA00022695"/>
    </source>
</evidence>
<evidence type="ECO:0000313" key="14">
    <source>
        <dbReference type="Proteomes" id="UP000235392"/>
    </source>
</evidence>
<accession>A0A2N5UR62</accession>
<dbReference type="AlphaFoldDB" id="A0A2N5UR62"/>
<evidence type="ECO:0000256" key="6">
    <source>
        <dbReference type="ARBA" id="ARBA00022842"/>
    </source>
</evidence>
<sequence>MTSKLPRSYWEEAVNMAAFVSHMLPTASCGNVSPYELWTKSPPPMSHLRTFGCLAYIAVRKTHCLWKFGATGKRGIFVGYENNGTTFRVVCLRDMKLLPTRHTRFNFALPPVAVAAPNSASSTPADASSSLGFVTPPSTPPRGALAPAAPLPL</sequence>
<evidence type="ECO:0000256" key="8">
    <source>
        <dbReference type="ARBA" id="ARBA00022918"/>
    </source>
</evidence>
<dbReference type="GO" id="GO:0003887">
    <property type="term" value="F:DNA-directed DNA polymerase activity"/>
    <property type="evidence" value="ECO:0007669"/>
    <property type="project" value="UniProtKB-KW"/>
</dbReference>
<organism evidence="13 14">
    <name type="scientific">Puccinia coronata f. sp. avenae</name>
    <dbReference type="NCBI Taxonomy" id="200324"/>
    <lineage>
        <taxon>Eukaryota</taxon>
        <taxon>Fungi</taxon>
        <taxon>Dikarya</taxon>
        <taxon>Basidiomycota</taxon>
        <taxon>Pucciniomycotina</taxon>
        <taxon>Pucciniomycetes</taxon>
        <taxon>Pucciniales</taxon>
        <taxon>Pucciniaceae</taxon>
        <taxon>Puccinia</taxon>
    </lineage>
</organism>
<proteinExistence type="predicted"/>
<keyword evidence="5" id="KW-0378">Hydrolase</keyword>
<keyword evidence="9" id="KW-0808">Transferase</keyword>
<dbReference type="GO" id="GO:0046872">
    <property type="term" value="F:metal ion binding"/>
    <property type="evidence" value="ECO:0007669"/>
    <property type="project" value="UniProtKB-KW"/>
</dbReference>
<protein>
    <recommendedName>
        <fullName evidence="12">Retroviral polymerase SH3-like domain-containing protein</fullName>
    </recommendedName>
</protein>